<proteinExistence type="predicted"/>
<dbReference type="KEGG" id="mfeu:H1D33_16185"/>
<name>A0A7L6AZ27_9ACTN</name>
<sequence>MNGYRLSPVQRLAWAGKQDLVRARVRLDRPLDRARLQAAVDAVVARHEALRLTLVHHPGLRVPLQDVDDDRTVTVDAQGELSVTLTDEALELAATPLVADPASLRLVLADLARAYTGDLPPADEEALQFLDVTEWQVEEREAAPVPAPVAPAARLVEPHGDDPGAVVTATLPAAEVAAVAEVAGCAAGTVLLAAWALAVARRAETPDGAEEADLVLARWHDGRRAEGTAGVVGPLGGYGPLRLALPLPAGPAELLAAVRAAEATADETFHLVDPVDESTAAAAGFAVQPAVAPDALAALGATTAEVPVPPPPSGPRLTVLTGPASGTGTGDSAGTGEGIGEADVTLRVTGGQWLLDSLVAVLRSLPAALAGDAPLAVLGAGEAKWLSEAGGTAATAPARTLVDLLDAGLAAMQPQAPAVVAADGAYPVEELDRRAARVAAALAARGLAGAPVGVLAARSRETVVAFLGVLRAGAVFVPLDPDAPAPRLAAQVGAVGAECVVGVGGPATVSVDELVAAGGPPPAPPAPTDPAYVIFTSGSTGTPRPVRVSHAAAAHLAGALEATVYAGRPAGLRVAVNAPLTFDASVKQLVQLAHGRSLFLVPEDARRDGAALAATLAAHRVDVLDLTPSQVRILLAGAGDTRLPGLLLLGGEAVPEDLWATVAALPGVRAVNLYGPTECTVDTTVAEIRAEDPPTIGRPLPGVAVRVLDERLCPVPPGVAGELCVAGPQLADGYLGDEAATARRFVDLPLPDGGVERVYRTGDRVRFDARRRLRYLGRLDDQVKIHGFRVEPGEVAAVLRGHPEVADAAVVARDDDGYGDRLVAYVRSRAGAALDLTRVTGINPHETRYLYDEIFAQRVYLRDGIVLRPGATVLDVGANIGMFSLFVHQVCPDATIHAFEPVPAVVEALRRNVAEFGVPATVHPHGLSREPGEVSFTYYPGYSMMSGHAAYADPDAEIGVIKRYLANERDAGAGERDVLLDRADELLAERFAGRELTVPVRPLSAVLDELAPARIDLLKIDVQRAEADVLAGLDDRHWPLVAQVAMEVHDAPGTATAGRLAELVALLEARGFTVLTRQDDLLAGTDRHTLHAVRPEYAAAPGEVIGGGPATADSDNAGPRLTLREWLAERLPAHLVPAAVVVLDELPLTRNGKLDRAALPAPAPERPAGDPAVTPANRAEEILVEAWREVLGVATFGVTDSFFALGGDSIRSIQMQVAAQKRGLSFQLNDIFTHQTIRDLVAHGRITLDGVAPEPAALDGRFALVDAADRERLPDGLTDAYPMTALQLGMVYHGELTGDPAVYHNVTAHEVAAPLDAAALRRALAALLDAHPVLRTGFVLGTYAEPLQLVHARVPVDLPVTDLTGLDPAARRARVDALVAEERRRPFDWARPPLLRLHAVRTGGDGFTLLVAEHHAVLDGWSLHLLLTDLLAGYDRERAGAPAHADAGLPFREYVAAERAALADPATRRFWLDGAGAAPPLLVGGVRPRTTTTQRVPLRSGTTERVAEVARDAGVPVKSWLFAAHLRLIGELAGRDDVVSGLVVGGRPEGEGSDATLGLFLNTLPVRVALGGRSMAELAAEAWRAERELMGRHRFPLAEIVRAGGAGPRFDHFFNWTHFPARPAGDGSRIVDSRGVTVDVAFSLAVDAELDAGRLGLMIQYDHRHVPAGRVDALADGFRRLLAADPDAPLPRVADSTPVDGGDARRRWADRVAAAWQEVLGTAPRDPEAGFLAAGGDSLRALRLVTVLRQRHGSDLTLPEFTALGSYRALVDRVARG</sequence>
<dbReference type="RefSeq" id="WP_181567515.1">
    <property type="nucleotide sequence ID" value="NZ_CP059322.2"/>
</dbReference>
<dbReference type="GO" id="GO:0031177">
    <property type="term" value="F:phosphopantetheine binding"/>
    <property type="evidence" value="ECO:0007669"/>
    <property type="project" value="InterPro"/>
</dbReference>
<dbReference type="SUPFAM" id="SSF56801">
    <property type="entry name" value="Acetyl-CoA synthetase-like"/>
    <property type="match status" value="1"/>
</dbReference>
<keyword evidence="2" id="KW-0596">Phosphopantetheine</keyword>
<dbReference type="Gene3D" id="3.30.559.30">
    <property type="entry name" value="Nonribosomal peptide synthetase, condensation domain"/>
    <property type="match status" value="2"/>
</dbReference>
<dbReference type="PANTHER" id="PTHR45527:SF1">
    <property type="entry name" value="FATTY ACID SYNTHASE"/>
    <property type="match status" value="1"/>
</dbReference>
<accession>A0A7L6AZ27</accession>
<dbReference type="SMART" id="SM00823">
    <property type="entry name" value="PKS_PP"/>
    <property type="match status" value="2"/>
</dbReference>
<dbReference type="SUPFAM" id="SSF53335">
    <property type="entry name" value="S-adenosyl-L-methionine-dependent methyltransferases"/>
    <property type="match status" value="1"/>
</dbReference>
<feature type="domain" description="Carrier" evidence="4">
    <location>
        <begin position="1174"/>
        <end position="1248"/>
    </location>
</feature>
<reference evidence="6" key="1">
    <citation type="submission" date="2020-07" db="EMBL/GenBank/DDBJ databases">
        <title>A new Micromonospora strain with potent antibiotic activity isolated from the microbiome of a mid-Atlantic deep-sea sponge.</title>
        <authorList>
            <person name="Back C.R."/>
            <person name="Stennett H.L."/>
            <person name="Williams S.E."/>
            <person name="Wang L."/>
            <person name="Ojeda Gomez J."/>
            <person name="Abdulle O.M."/>
            <person name="Duffy T."/>
            <person name="Hendry K.R."/>
            <person name="Powell D."/>
            <person name="Stach J.E."/>
            <person name="Essex-Lopresti A.E."/>
            <person name="Willis C.L."/>
            <person name="Curnow P."/>
            <person name="Race P.R."/>
        </authorList>
    </citation>
    <scope>NUCLEOTIDE SEQUENCE [LARGE SCALE GENOMIC DNA]</scope>
    <source>
        <strain evidence="6">28ISP2-46</strain>
    </source>
</reference>
<dbReference type="EMBL" id="CP059322">
    <property type="protein sequence ID" value="QLQ34967.1"/>
    <property type="molecule type" value="Genomic_DNA"/>
</dbReference>
<dbReference type="Pfam" id="PF00501">
    <property type="entry name" value="AMP-binding"/>
    <property type="match status" value="1"/>
</dbReference>
<evidence type="ECO:0000313" key="6">
    <source>
        <dbReference type="Proteomes" id="UP000510844"/>
    </source>
</evidence>
<dbReference type="Pfam" id="PF00668">
    <property type="entry name" value="Condensation"/>
    <property type="match status" value="1"/>
</dbReference>
<dbReference type="Pfam" id="PF00550">
    <property type="entry name" value="PP-binding"/>
    <property type="match status" value="2"/>
</dbReference>
<dbReference type="InterPro" id="IPR029063">
    <property type="entry name" value="SAM-dependent_MTases_sf"/>
</dbReference>
<evidence type="ECO:0000259" key="4">
    <source>
        <dbReference type="PROSITE" id="PS50075"/>
    </source>
</evidence>
<dbReference type="InterPro" id="IPR010071">
    <property type="entry name" value="AA_adenyl_dom"/>
</dbReference>
<evidence type="ECO:0000256" key="1">
    <source>
        <dbReference type="ARBA" id="ARBA00001957"/>
    </source>
</evidence>
<evidence type="ECO:0000256" key="2">
    <source>
        <dbReference type="ARBA" id="ARBA00022450"/>
    </source>
</evidence>
<dbReference type="InterPro" id="IPR020806">
    <property type="entry name" value="PKS_PP-bd"/>
</dbReference>
<dbReference type="Gene3D" id="3.40.50.12780">
    <property type="entry name" value="N-terminal domain of ligase-like"/>
    <property type="match status" value="1"/>
</dbReference>
<dbReference type="Gene3D" id="3.30.300.30">
    <property type="match status" value="2"/>
</dbReference>
<evidence type="ECO:0000313" key="5">
    <source>
        <dbReference type="EMBL" id="QLQ34967.1"/>
    </source>
</evidence>
<dbReference type="InterPro" id="IPR045851">
    <property type="entry name" value="AMP-bd_C_sf"/>
</dbReference>
<gene>
    <name evidence="5" type="ORF">H1D33_16185</name>
</gene>
<dbReference type="PROSITE" id="PS00455">
    <property type="entry name" value="AMP_BINDING"/>
    <property type="match status" value="1"/>
</dbReference>
<dbReference type="SUPFAM" id="SSF52777">
    <property type="entry name" value="CoA-dependent acyltransferases"/>
    <property type="match status" value="4"/>
</dbReference>
<dbReference type="GO" id="GO:0008610">
    <property type="term" value="P:lipid biosynthetic process"/>
    <property type="evidence" value="ECO:0007669"/>
    <property type="project" value="UniProtKB-ARBA"/>
</dbReference>
<dbReference type="GO" id="GO:0003824">
    <property type="term" value="F:catalytic activity"/>
    <property type="evidence" value="ECO:0007669"/>
    <property type="project" value="InterPro"/>
</dbReference>
<keyword evidence="6" id="KW-1185">Reference proteome</keyword>
<feature type="domain" description="Carrier" evidence="4">
    <location>
        <begin position="1703"/>
        <end position="1777"/>
    </location>
</feature>
<dbReference type="Gene3D" id="3.30.559.10">
    <property type="entry name" value="Chloramphenicol acetyltransferase-like domain"/>
    <property type="match status" value="2"/>
</dbReference>
<dbReference type="PANTHER" id="PTHR45527">
    <property type="entry name" value="NONRIBOSOMAL PEPTIDE SYNTHETASE"/>
    <property type="match status" value="1"/>
</dbReference>
<keyword evidence="3" id="KW-0597">Phosphoprotein</keyword>
<reference evidence="5 6" key="2">
    <citation type="journal article" date="2021" name="Mar. Drugs">
        <title>A New Micromonospora Strain with Antibiotic Activity Isolated from the Microbiome of a Mid-Atlantic Deep-Sea Sponge.</title>
        <authorList>
            <person name="Back C.R."/>
            <person name="Stennett H.L."/>
            <person name="Williams S.E."/>
            <person name="Wang L."/>
            <person name="Ojeda Gomez J."/>
            <person name="Abdulle O.M."/>
            <person name="Duffy T."/>
            <person name="Neal C."/>
            <person name="Mantell J."/>
            <person name="Jepson M.A."/>
            <person name="Hendry K.R."/>
            <person name="Powell D."/>
            <person name="Stach J.E.M."/>
            <person name="Essex-Lopresti A.E."/>
            <person name="Willis C.L."/>
            <person name="Curnow P."/>
            <person name="Race P.R."/>
        </authorList>
    </citation>
    <scope>NUCLEOTIDE SEQUENCE [LARGE SCALE GENOMIC DNA]</scope>
    <source>
        <strain evidence="5 6">28ISP2-46</strain>
    </source>
</reference>
<dbReference type="InterPro" id="IPR020845">
    <property type="entry name" value="AMP-binding_CS"/>
</dbReference>
<dbReference type="PROSITE" id="PS50075">
    <property type="entry name" value="CARRIER"/>
    <property type="match status" value="2"/>
</dbReference>
<dbReference type="GO" id="GO:0043041">
    <property type="term" value="P:amino acid activation for nonribosomal peptide biosynthetic process"/>
    <property type="evidence" value="ECO:0007669"/>
    <property type="project" value="TreeGrafter"/>
</dbReference>
<dbReference type="GO" id="GO:0044550">
    <property type="term" value="P:secondary metabolite biosynthetic process"/>
    <property type="evidence" value="ECO:0007669"/>
    <property type="project" value="TreeGrafter"/>
</dbReference>
<dbReference type="InterPro" id="IPR042099">
    <property type="entry name" value="ANL_N_sf"/>
</dbReference>
<dbReference type="InterPro" id="IPR009081">
    <property type="entry name" value="PP-bd_ACP"/>
</dbReference>
<dbReference type="InterPro" id="IPR000873">
    <property type="entry name" value="AMP-dep_synth/lig_dom"/>
</dbReference>
<dbReference type="InterPro" id="IPR001242">
    <property type="entry name" value="Condensation_dom"/>
</dbReference>
<dbReference type="InterPro" id="IPR023213">
    <property type="entry name" value="CAT-like_dom_sf"/>
</dbReference>
<dbReference type="InterPro" id="IPR036736">
    <property type="entry name" value="ACP-like_sf"/>
</dbReference>
<protein>
    <submittedName>
        <fullName evidence="5">Non-ribosomal peptide synthetase</fullName>
    </submittedName>
</protein>
<dbReference type="InterPro" id="IPR006342">
    <property type="entry name" value="FkbM_mtfrase"/>
</dbReference>
<dbReference type="SUPFAM" id="SSF47336">
    <property type="entry name" value="ACP-like"/>
    <property type="match status" value="2"/>
</dbReference>
<comment type="cofactor">
    <cofactor evidence="1">
        <name>pantetheine 4'-phosphate</name>
        <dbReference type="ChEBI" id="CHEBI:47942"/>
    </cofactor>
</comment>
<dbReference type="Proteomes" id="UP000510844">
    <property type="component" value="Chromosome"/>
</dbReference>
<dbReference type="Gene3D" id="3.40.50.150">
    <property type="entry name" value="Vaccinia Virus protein VP39"/>
    <property type="match status" value="1"/>
</dbReference>
<dbReference type="Gene3D" id="1.10.1200.10">
    <property type="entry name" value="ACP-like"/>
    <property type="match status" value="2"/>
</dbReference>
<dbReference type="GO" id="GO:0005737">
    <property type="term" value="C:cytoplasm"/>
    <property type="evidence" value="ECO:0007669"/>
    <property type="project" value="TreeGrafter"/>
</dbReference>
<organism evidence="5 6">
    <name type="scientific">Micromonospora robiginosa</name>
    <dbReference type="NCBI Taxonomy" id="2749844"/>
    <lineage>
        <taxon>Bacteria</taxon>
        <taxon>Bacillati</taxon>
        <taxon>Actinomycetota</taxon>
        <taxon>Actinomycetes</taxon>
        <taxon>Micromonosporales</taxon>
        <taxon>Micromonosporaceae</taxon>
        <taxon>Micromonospora</taxon>
    </lineage>
</organism>
<evidence type="ECO:0000256" key="3">
    <source>
        <dbReference type="ARBA" id="ARBA00022553"/>
    </source>
</evidence>
<dbReference type="InterPro" id="IPR025110">
    <property type="entry name" value="AMP-bd_C"/>
</dbReference>
<dbReference type="NCBIfam" id="TIGR01444">
    <property type="entry name" value="fkbM_fam"/>
    <property type="match status" value="1"/>
</dbReference>
<dbReference type="Pfam" id="PF05050">
    <property type="entry name" value="Methyltransf_21"/>
    <property type="match status" value="1"/>
</dbReference>
<dbReference type="NCBIfam" id="TIGR01733">
    <property type="entry name" value="AA-adenyl-dom"/>
    <property type="match status" value="1"/>
</dbReference>
<dbReference type="Pfam" id="PF13193">
    <property type="entry name" value="AMP-binding_C"/>
    <property type="match status" value="1"/>
</dbReference>